<evidence type="ECO:0000313" key="11">
    <source>
        <dbReference type="EMBL" id="UMM27052.1"/>
    </source>
</evidence>
<keyword evidence="6" id="KW-1133">Transmembrane helix</keyword>
<dbReference type="SMART" id="SM00605">
    <property type="entry name" value="CW"/>
    <property type="match status" value="1"/>
</dbReference>
<evidence type="ECO:0000256" key="7">
    <source>
        <dbReference type="ARBA" id="ARBA00023065"/>
    </source>
</evidence>
<evidence type="ECO:0000256" key="2">
    <source>
        <dbReference type="ARBA" id="ARBA00008328"/>
    </source>
</evidence>
<feature type="chain" id="PRO_5042084835" description="PAN-3 domain-containing protein" evidence="9">
    <location>
        <begin position="27"/>
        <end position="275"/>
    </location>
</feature>
<sequence>MIVMTAVCCWMFWMMIFLHQLNPLIAHKSTSKKQRTFLNVPDFREFNNLSYGNDTTCVLCDIYTVTSITQTDSSNGIKIAVKVDGQNSCPVDAGSNVHTFTNGNNGYTMTYSDPTWTISITKSCPNSSWRMFARPAGPFCIKVSSSNQGVSRNNATVICNTTTNAWLTGFNGIAEFNYIFDTARSLFPTPLNYQYLSVWFSGLMRSTCADTPQTTNCTGFAAFGEFPSQTNWDLYKFPSGYPNFTILSSGYYQRCLQLAWSQELTAYNGMVINAA</sequence>
<keyword evidence="8" id="KW-0472">Membrane</keyword>
<evidence type="ECO:0000313" key="12">
    <source>
        <dbReference type="Proteomes" id="UP000829354"/>
    </source>
</evidence>
<accession>A0AAE9EQF0</accession>
<proteinExistence type="inferred from homology"/>
<organism evidence="11 12">
    <name type="scientific">Caenorhabditis briggsae</name>
    <dbReference type="NCBI Taxonomy" id="6238"/>
    <lineage>
        <taxon>Eukaryota</taxon>
        <taxon>Metazoa</taxon>
        <taxon>Ecdysozoa</taxon>
        <taxon>Nematoda</taxon>
        <taxon>Chromadorea</taxon>
        <taxon>Rhabditida</taxon>
        <taxon>Rhabditina</taxon>
        <taxon>Rhabditomorpha</taxon>
        <taxon>Rhabditoidea</taxon>
        <taxon>Rhabditidae</taxon>
        <taxon>Peloderinae</taxon>
        <taxon>Caenorhabditis</taxon>
    </lineage>
</organism>
<dbReference type="Pfam" id="PF05493">
    <property type="entry name" value="ATP_synt_H"/>
    <property type="match status" value="1"/>
</dbReference>
<evidence type="ECO:0000256" key="8">
    <source>
        <dbReference type="ARBA" id="ARBA00023136"/>
    </source>
</evidence>
<evidence type="ECO:0000256" key="9">
    <source>
        <dbReference type="SAM" id="SignalP"/>
    </source>
</evidence>
<dbReference type="Proteomes" id="UP000829354">
    <property type="component" value="Chromosome IV"/>
</dbReference>
<keyword evidence="4" id="KW-0812">Transmembrane</keyword>
<keyword evidence="7" id="KW-0406">Ion transport</keyword>
<dbReference type="InterPro" id="IPR006583">
    <property type="entry name" value="PAN-3_domain"/>
</dbReference>
<dbReference type="PANTHER" id="PTHR47629">
    <property type="entry name" value="C-TYPE LECTIN-RELATED"/>
    <property type="match status" value="1"/>
</dbReference>
<evidence type="ECO:0000256" key="1">
    <source>
        <dbReference type="ARBA" id="ARBA00004141"/>
    </source>
</evidence>
<keyword evidence="3" id="KW-0813">Transport</keyword>
<feature type="signal peptide" evidence="9">
    <location>
        <begin position="1"/>
        <end position="26"/>
    </location>
</feature>
<reference evidence="11 12" key="1">
    <citation type="submission" date="2022-04" db="EMBL/GenBank/DDBJ databases">
        <title>Chromosome-level reference genomes for two strains of Caenorhabditis briggsae: an improved platform for comparative genomics.</title>
        <authorList>
            <person name="Stevens L."/>
            <person name="Andersen E."/>
        </authorList>
    </citation>
    <scope>NUCLEOTIDE SEQUENCE [LARGE SCALE GENOMIC DNA]</scope>
    <source>
        <strain evidence="11">VX34</strain>
        <tissue evidence="11">Whole-organism</tissue>
    </source>
</reference>
<dbReference type="PANTHER" id="PTHR47629:SF7">
    <property type="entry name" value="PAN-3 DOMAIN-CONTAINING PROTEIN"/>
    <property type="match status" value="1"/>
</dbReference>
<evidence type="ECO:0000256" key="4">
    <source>
        <dbReference type="ARBA" id="ARBA00022692"/>
    </source>
</evidence>
<evidence type="ECO:0000256" key="5">
    <source>
        <dbReference type="ARBA" id="ARBA00022781"/>
    </source>
</evidence>
<gene>
    <name evidence="11" type="ORF">L5515_010506</name>
</gene>
<keyword evidence="12" id="KW-1185">Reference proteome</keyword>
<evidence type="ECO:0000259" key="10">
    <source>
        <dbReference type="SMART" id="SM00605"/>
    </source>
</evidence>
<name>A0AAE9EQF0_CAEBR</name>
<dbReference type="InterPro" id="IPR008389">
    <property type="entry name" value="ATPase_V0-cplx_e1/e2_su"/>
</dbReference>
<comment type="similarity">
    <text evidence="2">Belongs to the V-ATPase e1/e2 subunit family.</text>
</comment>
<dbReference type="GO" id="GO:0033179">
    <property type="term" value="C:proton-transporting V-type ATPase, V0 domain"/>
    <property type="evidence" value="ECO:0007669"/>
    <property type="project" value="InterPro"/>
</dbReference>
<keyword evidence="9" id="KW-0732">Signal</keyword>
<dbReference type="AlphaFoldDB" id="A0AAE9EQF0"/>
<dbReference type="GO" id="GO:0046961">
    <property type="term" value="F:proton-transporting ATPase activity, rotational mechanism"/>
    <property type="evidence" value="ECO:0007669"/>
    <property type="project" value="InterPro"/>
</dbReference>
<evidence type="ECO:0000256" key="3">
    <source>
        <dbReference type="ARBA" id="ARBA00022448"/>
    </source>
</evidence>
<feature type="domain" description="PAN-3" evidence="10">
    <location>
        <begin position="15"/>
        <end position="125"/>
    </location>
</feature>
<evidence type="ECO:0000256" key="6">
    <source>
        <dbReference type="ARBA" id="ARBA00022989"/>
    </source>
</evidence>
<dbReference type="EMBL" id="CP092623">
    <property type="protein sequence ID" value="UMM27052.1"/>
    <property type="molecule type" value="Genomic_DNA"/>
</dbReference>
<protein>
    <recommendedName>
        <fullName evidence="10">PAN-3 domain-containing protein</fullName>
    </recommendedName>
</protein>
<dbReference type="Pfam" id="PF08277">
    <property type="entry name" value="PAN_3"/>
    <property type="match status" value="1"/>
</dbReference>
<keyword evidence="5" id="KW-0375">Hydrogen ion transport</keyword>
<comment type="subcellular location">
    <subcellularLocation>
        <location evidence="1">Membrane</location>
        <topology evidence="1">Multi-pass membrane protein</topology>
    </subcellularLocation>
</comment>